<feature type="transmembrane region" description="Helical" evidence="1">
    <location>
        <begin position="89"/>
        <end position="107"/>
    </location>
</feature>
<comment type="caution">
    <text evidence="2">The sequence shown here is derived from an EMBL/GenBank/DDBJ whole genome shotgun (WGS) entry which is preliminary data.</text>
</comment>
<feature type="transmembrane region" description="Helical" evidence="1">
    <location>
        <begin position="119"/>
        <end position="144"/>
    </location>
</feature>
<accession>A0A0F9N9A5</accession>
<keyword evidence="1" id="KW-1133">Transmembrane helix</keyword>
<name>A0A0F9N9A5_9ZZZZ</name>
<dbReference type="EMBL" id="LAZR01003805">
    <property type="protein sequence ID" value="KKN14549.1"/>
    <property type="molecule type" value="Genomic_DNA"/>
</dbReference>
<reference evidence="2" key="1">
    <citation type="journal article" date="2015" name="Nature">
        <title>Complex archaea that bridge the gap between prokaryotes and eukaryotes.</title>
        <authorList>
            <person name="Spang A."/>
            <person name="Saw J.H."/>
            <person name="Jorgensen S.L."/>
            <person name="Zaremba-Niedzwiedzka K."/>
            <person name="Martijn J."/>
            <person name="Lind A.E."/>
            <person name="van Eijk R."/>
            <person name="Schleper C."/>
            <person name="Guy L."/>
            <person name="Ettema T.J."/>
        </authorList>
    </citation>
    <scope>NUCLEOTIDE SEQUENCE</scope>
</reference>
<keyword evidence="1" id="KW-0472">Membrane</keyword>
<organism evidence="2">
    <name type="scientific">marine sediment metagenome</name>
    <dbReference type="NCBI Taxonomy" id="412755"/>
    <lineage>
        <taxon>unclassified sequences</taxon>
        <taxon>metagenomes</taxon>
        <taxon>ecological metagenomes</taxon>
    </lineage>
</organism>
<gene>
    <name evidence="2" type="ORF">LCGC14_0994940</name>
</gene>
<evidence type="ECO:0000256" key="1">
    <source>
        <dbReference type="SAM" id="Phobius"/>
    </source>
</evidence>
<proteinExistence type="predicted"/>
<feature type="transmembrane region" description="Helical" evidence="1">
    <location>
        <begin position="64"/>
        <end position="82"/>
    </location>
</feature>
<sequence length="200" mass="23540">MKIIDVFRMKIVMFLIQILILSLFIYFTRYEFIIFSFNIKTLGEQAVIIQILANYVLFDKLTDLLLIYTIWIMVSLIPILFYNDFKRAYSMNLMTFFFPNFFLYVFLSRYSVEFFNKYFQFHFLNTLLLGIVIVIFSFVISLIFKKIKISKGGSRIVHLETIAKSISTICPQCGTEFESRPKICFNCNADLTIKLGVSSE</sequence>
<dbReference type="AlphaFoldDB" id="A0A0F9N9A5"/>
<feature type="transmembrane region" description="Helical" evidence="1">
    <location>
        <begin position="6"/>
        <end position="27"/>
    </location>
</feature>
<protein>
    <submittedName>
        <fullName evidence="2">Uncharacterized protein</fullName>
    </submittedName>
</protein>
<evidence type="ECO:0000313" key="2">
    <source>
        <dbReference type="EMBL" id="KKN14549.1"/>
    </source>
</evidence>
<keyword evidence="1" id="KW-0812">Transmembrane</keyword>